<keyword evidence="2" id="KW-1133">Transmembrane helix</keyword>
<reference evidence="3 4" key="1">
    <citation type="submission" date="2015-03" db="EMBL/GenBank/DDBJ databases">
        <title>Genomics and transcriptomics of the oil-accumulating basidiomycete yeast T. oleaginosus allow insights into substrate utilization and the diverse evolutionary trajectories of mating systems in fungi.</title>
        <authorList>
            <consortium name="DOE Joint Genome Institute"/>
            <person name="Kourist R."/>
            <person name="Kracht O."/>
            <person name="Bracharz F."/>
            <person name="Lipzen A."/>
            <person name="Nolan M."/>
            <person name="Ohm R."/>
            <person name="Grigoriev I."/>
            <person name="Sun S."/>
            <person name="Heitman J."/>
            <person name="Bruck T."/>
            <person name="Nowrousian M."/>
        </authorList>
    </citation>
    <scope>NUCLEOTIDE SEQUENCE [LARGE SCALE GENOMIC DNA]</scope>
    <source>
        <strain evidence="3 4">IBC0246</strain>
    </source>
</reference>
<feature type="compositionally biased region" description="Basic and acidic residues" evidence="1">
    <location>
        <begin position="238"/>
        <end position="248"/>
    </location>
</feature>
<evidence type="ECO:0000256" key="2">
    <source>
        <dbReference type="SAM" id="Phobius"/>
    </source>
</evidence>
<dbReference type="GO" id="GO:0000139">
    <property type="term" value="C:Golgi membrane"/>
    <property type="evidence" value="ECO:0007669"/>
    <property type="project" value="TreeGrafter"/>
</dbReference>
<evidence type="ECO:0000313" key="3">
    <source>
        <dbReference type="EMBL" id="KLT44195.1"/>
    </source>
</evidence>
<dbReference type="GO" id="GO:0070917">
    <property type="term" value="F:inositol phosphoceramide synthase regulator activity"/>
    <property type="evidence" value="ECO:0007669"/>
    <property type="project" value="InterPro"/>
</dbReference>
<accession>A0A0J0XSZ3</accession>
<keyword evidence="2" id="KW-0812">Transmembrane</keyword>
<feature type="transmembrane region" description="Helical" evidence="2">
    <location>
        <begin position="85"/>
        <end position="106"/>
    </location>
</feature>
<dbReference type="GO" id="GO:0070916">
    <property type="term" value="C:inositol phosphoceramide synthase complex"/>
    <property type="evidence" value="ECO:0007669"/>
    <property type="project" value="TreeGrafter"/>
</dbReference>
<dbReference type="GO" id="GO:0006673">
    <property type="term" value="P:inositol phosphoceramide metabolic process"/>
    <property type="evidence" value="ECO:0007669"/>
    <property type="project" value="InterPro"/>
</dbReference>
<dbReference type="RefSeq" id="XP_018280686.1">
    <property type="nucleotide sequence ID" value="XM_018422468.1"/>
</dbReference>
<gene>
    <name evidence="3" type="ORF">CC85DRAFT_283714</name>
</gene>
<keyword evidence="2" id="KW-0472">Membrane</keyword>
<feature type="region of interest" description="Disordered" evidence="1">
    <location>
        <begin position="221"/>
        <end position="280"/>
    </location>
</feature>
<dbReference type="STRING" id="879819.A0A0J0XSZ3"/>
<dbReference type="Proteomes" id="UP000053611">
    <property type="component" value="Unassembled WGS sequence"/>
</dbReference>
<dbReference type="Pfam" id="PF08552">
    <property type="entry name" value="Kei1"/>
    <property type="match status" value="1"/>
</dbReference>
<dbReference type="EMBL" id="KQ087188">
    <property type="protein sequence ID" value="KLT44195.1"/>
    <property type="molecule type" value="Genomic_DNA"/>
</dbReference>
<feature type="transmembrane region" description="Helical" evidence="2">
    <location>
        <begin position="42"/>
        <end position="65"/>
    </location>
</feature>
<sequence length="280" mass="31266">MRLSFRRVQPGAVFSSFFGILDIKLGCEIILLFALINKVAGVYGLITVIVGGSFAQITFYAYSVISLLGLQWGLKQVKAESSQKVLLVAHLYVLDHVIQQVFHYLFFYNYWYIQKHEGQRDLNSQAQKDIFNLAVSRNEVSASDANPSEADAQLRAGQAMQIWNHEKGYALGVIMLGFLFKIYACMALYSYAAHLRQNTYHSLPLTKDAHAARDAIIASRSQNASPVEEDELALAEAEIARDRARENGPARSPRTSPAVEASALPRTDKGKRASEDFSWD</sequence>
<evidence type="ECO:0000256" key="1">
    <source>
        <dbReference type="SAM" id="MobiDB-lite"/>
    </source>
</evidence>
<feature type="compositionally biased region" description="Basic and acidic residues" evidence="1">
    <location>
        <begin position="266"/>
        <end position="280"/>
    </location>
</feature>
<feature type="transmembrane region" description="Helical" evidence="2">
    <location>
        <begin position="169"/>
        <end position="192"/>
    </location>
</feature>
<dbReference type="PANTHER" id="PTHR28077">
    <property type="entry name" value="INOSITOL PHOSPHORYLCERAMIDE SYNTHASE REGULATORY SUBUNIT KEI1"/>
    <property type="match status" value="1"/>
</dbReference>
<dbReference type="PANTHER" id="PTHR28077:SF1">
    <property type="entry name" value="INOSITOL PHOSPHORYLCERAMIDE SYNTHASE REGULATORY SUBUNIT KEI1"/>
    <property type="match status" value="1"/>
</dbReference>
<evidence type="ECO:0000313" key="4">
    <source>
        <dbReference type="Proteomes" id="UP000053611"/>
    </source>
</evidence>
<feature type="transmembrane region" description="Helical" evidence="2">
    <location>
        <begin position="12"/>
        <end position="36"/>
    </location>
</feature>
<name>A0A0J0XSZ3_9TREE</name>
<dbReference type="GeneID" id="28983071"/>
<organism evidence="3 4">
    <name type="scientific">Cutaneotrichosporon oleaginosum</name>
    <dbReference type="NCBI Taxonomy" id="879819"/>
    <lineage>
        <taxon>Eukaryota</taxon>
        <taxon>Fungi</taxon>
        <taxon>Dikarya</taxon>
        <taxon>Basidiomycota</taxon>
        <taxon>Agaricomycotina</taxon>
        <taxon>Tremellomycetes</taxon>
        <taxon>Trichosporonales</taxon>
        <taxon>Trichosporonaceae</taxon>
        <taxon>Cutaneotrichosporon</taxon>
    </lineage>
</organism>
<keyword evidence="4" id="KW-1185">Reference proteome</keyword>
<dbReference type="InterPro" id="IPR013862">
    <property type="entry name" value="Kei1"/>
</dbReference>
<dbReference type="OrthoDB" id="3338076at2759"/>
<proteinExistence type="predicted"/>
<dbReference type="AlphaFoldDB" id="A0A0J0XSZ3"/>
<protein>
    <submittedName>
        <fullName evidence="3">DUF1753-domain-containing protein</fullName>
    </submittedName>
</protein>